<feature type="signal peptide" evidence="4">
    <location>
        <begin position="1"/>
        <end position="20"/>
    </location>
</feature>
<proteinExistence type="predicted"/>
<keyword evidence="9" id="KW-0326">Glycosidase</keyword>
<reference evidence="9 10" key="1">
    <citation type="submission" date="2020-08" db="EMBL/GenBank/DDBJ databases">
        <title>Genomic Encyclopedia of Type Strains, Phase IV (KMG-IV): sequencing the most valuable type-strain genomes for metagenomic binning, comparative biology and taxonomic classification.</title>
        <authorList>
            <person name="Goeker M."/>
        </authorList>
    </citation>
    <scope>NUCLEOTIDE SEQUENCE [LARGE SCALE GENOMIC DNA]</scope>
    <source>
        <strain evidence="9 10">DSM 104969</strain>
    </source>
</reference>
<dbReference type="SUPFAM" id="SSF48208">
    <property type="entry name" value="Six-hairpin glycosidases"/>
    <property type="match status" value="1"/>
</dbReference>
<dbReference type="Pfam" id="PF25788">
    <property type="entry name" value="Ig_Rha78A_N"/>
    <property type="match status" value="1"/>
</dbReference>
<dbReference type="Pfam" id="PF05592">
    <property type="entry name" value="Bac_rhamnosid"/>
    <property type="match status" value="1"/>
</dbReference>
<feature type="domain" description="Alpha-L-rhamnosidase C-terminal" evidence="8">
    <location>
        <begin position="782"/>
        <end position="858"/>
    </location>
</feature>
<dbReference type="InterPro" id="IPR012341">
    <property type="entry name" value="6hp_glycosidase-like_sf"/>
</dbReference>
<keyword evidence="10" id="KW-1185">Reference proteome</keyword>
<dbReference type="AlphaFoldDB" id="A0A840CHS7"/>
<dbReference type="RefSeq" id="WP_183306498.1">
    <property type="nucleotide sequence ID" value="NZ_JACIEP010000004.1"/>
</dbReference>
<dbReference type="PANTHER" id="PTHR33307:SF6">
    <property type="entry name" value="ALPHA-RHAMNOSIDASE (EUROFUNG)-RELATED"/>
    <property type="match status" value="1"/>
</dbReference>
<comment type="catalytic activity">
    <reaction evidence="1">
        <text>Hydrolysis of terminal non-reducing alpha-L-rhamnose residues in alpha-L-rhamnosides.</text>
        <dbReference type="EC" id="3.2.1.40"/>
    </reaction>
</comment>
<dbReference type="InterPro" id="IPR008979">
    <property type="entry name" value="Galactose-bd-like_sf"/>
</dbReference>
<dbReference type="Pfam" id="PF08531">
    <property type="entry name" value="Bac_rhamnosid_N"/>
    <property type="match status" value="1"/>
</dbReference>
<dbReference type="InterPro" id="IPR008902">
    <property type="entry name" value="Rhamnosid_concanavalin"/>
</dbReference>
<feature type="domain" description="Bacterial alpha-L-rhamnosidase N-terminal" evidence="6">
    <location>
        <begin position="169"/>
        <end position="332"/>
    </location>
</feature>
<dbReference type="InterPro" id="IPR013783">
    <property type="entry name" value="Ig-like_fold"/>
</dbReference>
<dbReference type="InterPro" id="IPR035396">
    <property type="entry name" value="Bac_rhamnosid6H"/>
</dbReference>
<evidence type="ECO:0000259" key="8">
    <source>
        <dbReference type="Pfam" id="PF17390"/>
    </source>
</evidence>
<evidence type="ECO:0000256" key="2">
    <source>
        <dbReference type="ARBA" id="ARBA00012652"/>
    </source>
</evidence>
<dbReference type="Gene3D" id="2.60.40.10">
    <property type="entry name" value="Immunoglobulins"/>
    <property type="match status" value="1"/>
</dbReference>
<dbReference type="SUPFAM" id="SSF49785">
    <property type="entry name" value="Galactose-binding domain-like"/>
    <property type="match status" value="1"/>
</dbReference>
<protein>
    <recommendedName>
        <fullName evidence="2">alpha-L-rhamnosidase</fullName>
        <ecNumber evidence="2">3.2.1.40</ecNumber>
    </recommendedName>
</protein>
<gene>
    <name evidence="9" type="ORF">GGR21_001460</name>
</gene>
<dbReference type="GO" id="GO:0005975">
    <property type="term" value="P:carbohydrate metabolic process"/>
    <property type="evidence" value="ECO:0007669"/>
    <property type="project" value="InterPro"/>
</dbReference>
<sequence>MKKTYLFVLFLFFYLSNIQACISVTDLKCENLKNPVAINNVIPHFSWKIKIDRAGARQVYYEIQVASDSMSLINGKADLWNSGKTKSATSVMTPYNGKPLSSRSLCYWRVRIWDDKGKASGWSETARFGIGILNNTMQGHYIGLSADAGNIGSPILRKSFTIDKKAISFLHVNSLGYHEVYINGEKVSDDVLSPAVSQLNKRSLIVTYDITPYIKEGENDLVLWLGKGWYKKTTFGAAYDGPLVKTQLDILQNGKWNTLLTTDSSWKGAPTGYTDTGTWQALQFAGERIDMRQIPGSLKKATLDNMKWYPVEIIAVPEHLATPEMSEPNKIQKTYAPVNITQLDNTTWLVDMGKNLNGWFEMRMPILASGHEIKMEYTDYIDKEGTFHDQGQSDSYISAGRNNEVFCNKFNHHAFRYIKIYNLPIEPRKEDIKAHLIHTDYKETSSFECSDPDLNAIHDMIQYTMRCLAFGGYMVDCPHLERAGYGGDGNSSTETIQTMYDMAPLYTNWMETWGDSMREGGSLPHVGPNPGAGGGGPYWCGFMVMAPWQTYLNYGDTRLIEIYYPYMKEWLKYVEKYTVDGLLKRWPDTKYRDWFLGDWLAPMGVDSGNELSINLVNNCFVSDCFATMEKLAMILGKPDEAKEYAMRKDNLNKLLHTTFYKQEESMYSTGSQLDMTYPMLVGVTPSDIYPQVRNQLINLTSKNHNDHIAVGLVGVPILTKWCIENKEVDFMYKMLKKRDYPGYLHMIDNNATTTWEYWSGERSRIHNCYNGIGIWFYQAIGGLRTDENNPGYKHVFIEPQIPEGVTWAKTTKESPYGTIGVDWELRDKNLIMKVTLPPGCTASVIIPENAKSYMLNNKTIGKNNKAVNIESGSHNIDIQLN</sequence>
<dbReference type="EMBL" id="JACIEP010000004">
    <property type="protein sequence ID" value="MBB4035567.1"/>
    <property type="molecule type" value="Genomic_DNA"/>
</dbReference>
<keyword evidence="4" id="KW-0732">Signal</keyword>
<evidence type="ECO:0000256" key="1">
    <source>
        <dbReference type="ARBA" id="ARBA00001445"/>
    </source>
</evidence>
<dbReference type="InterPro" id="IPR035398">
    <property type="entry name" value="Bac_rhamnosid_C"/>
</dbReference>
<dbReference type="EC" id="3.2.1.40" evidence="2"/>
<dbReference type="Gene3D" id="2.60.420.10">
    <property type="entry name" value="Maltose phosphorylase, domain 3"/>
    <property type="match status" value="1"/>
</dbReference>
<comment type="caution">
    <text evidence="9">The sequence shown here is derived from an EMBL/GenBank/DDBJ whole genome shotgun (WGS) entry which is preliminary data.</text>
</comment>
<dbReference type="Pfam" id="PF17389">
    <property type="entry name" value="Bac_rhamnosid6H"/>
    <property type="match status" value="1"/>
</dbReference>
<evidence type="ECO:0000313" key="10">
    <source>
        <dbReference type="Proteomes" id="UP000555103"/>
    </source>
</evidence>
<dbReference type="Proteomes" id="UP000555103">
    <property type="component" value="Unassembled WGS sequence"/>
</dbReference>
<name>A0A840CHS7_9BACT</name>
<dbReference type="Pfam" id="PF17390">
    <property type="entry name" value="Bac_rhamnosid_C"/>
    <property type="match status" value="1"/>
</dbReference>
<accession>A0A840CHS7</accession>
<dbReference type="InterPro" id="IPR008928">
    <property type="entry name" value="6-hairpin_glycosidase_sf"/>
</dbReference>
<feature type="chain" id="PRO_5032891660" description="alpha-L-rhamnosidase" evidence="4">
    <location>
        <begin position="21"/>
        <end position="881"/>
    </location>
</feature>
<feature type="domain" description="Alpha-L-rhamnosidase six-hairpin glycosidase" evidence="7">
    <location>
        <begin position="442"/>
        <end position="780"/>
    </location>
</feature>
<keyword evidence="3 9" id="KW-0378">Hydrolase</keyword>
<evidence type="ECO:0000259" key="7">
    <source>
        <dbReference type="Pfam" id="PF17389"/>
    </source>
</evidence>
<evidence type="ECO:0000256" key="4">
    <source>
        <dbReference type="SAM" id="SignalP"/>
    </source>
</evidence>
<evidence type="ECO:0000256" key="3">
    <source>
        <dbReference type="ARBA" id="ARBA00022801"/>
    </source>
</evidence>
<feature type="domain" description="Alpha-L-rhamnosidase concanavalin-like" evidence="5">
    <location>
        <begin position="342"/>
        <end position="438"/>
    </location>
</feature>
<dbReference type="Gene3D" id="1.50.10.10">
    <property type="match status" value="1"/>
</dbReference>
<evidence type="ECO:0000259" key="6">
    <source>
        <dbReference type="Pfam" id="PF08531"/>
    </source>
</evidence>
<dbReference type="Gene3D" id="2.60.120.260">
    <property type="entry name" value="Galactose-binding domain-like"/>
    <property type="match status" value="2"/>
</dbReference>
<dbReference type="PANTHER" id="PTHR33307">
    <property type="entry name" value="ALPHA-RHAMNOSIDASE (EUROFUNG)"/>
    <property type="match status" value="1"/>
</dbReference>
<evidence type="ECO:0000259" key="5">
    <source>
        <dbReference type="Pfam" id="PF05592"/>
    </source>
</evidence>
<organism evidence="9 10">
    <name type="scientific">Dysgonomonas hofstadii</name>
    <dbReference type="NCBI Taxonomy" id="637886"/>
    <lineage>
        <taxon>Bacteria</taxon>
        <taxon>Pseudomonadati</taxon>
        <taxon>Bacteroidota</taxon>
        <taxon>Bacteroidia</taxon>
        <taxon>Bacteroidales</taxon>
        <taxon>Dysgonomonadaceae</taxon>
        <taxon>Dysgonomonas</taxon>
    </lineage>
</organism>
<dbReference type="InterPro" id="IPR013737">
    <property type="entry name" value="Bac_rhamnosid_N"/>
</dbReference>
<evidence type="ECO:0000313" key="9">
    <source>
        <dbReference type="EMBL" id="MBB4035567.1"/>
    </source>
</evidence>
<dbReference type="PIRSF" id="PIRSF010631">
    <property type="entry name" value="A-rhamnsds"/>
    <property type="match status" value="1"/>
</dbReference>
<dbReference type="InterPro" id="IPR016007">
    <property type="entry name" value="Alpha_rhamnosid"/>
</dbReference>
<dbReference type="GO" id="GO:0030596">
    <property type="term" value="F:alpha-L-rhamnosidase activity"/>
    <property type="evidence" value="ECO:0007669"/>
    <property type="project" value="UniProtKB-EC"/>
</dbReference>